<evidence type="ECO:0000313" key="2">
    <source>
        <dbReference type="Proteomes" id="UP000524246"/>
    </source>
</evidence>
<dbReference type="EMBL" id="JAAZON010000162">
    <property type="protein sequence ID" value="NMC62314.1"/>
    <property type="molecule type" value="Genomic_DNA"/>
</dbReference>
<comment type="caution">
    <text evidence="1">The sequence shown here is derived from an EMBL/GenBank/DDBJ whole genome shotgun (WGS) entry which is preliminary data.</text>
</comment>
<gene>
    <name evidence="1" type="ORF">GYA55_04030</name>
</gene>
<accession>A0A7X9FQD2</accession>
<evidence type="ECO:0000313" key="1">
    <source>
        <dbReference type="EMBL" id="NMC62314.1"/>
    </source>
</evidence>
<dbReference type="Proteomes" id="UP000524246">
    <property type="component" value="Unassembled WGS sequence"/>
</dbReference>
<organism evidence="1 2">
    <name type="scientific">SAR324 cluster bacterium</name>
    <dbReference type="NCBI Taxonomy" id="2024889"/>
    <lineage>
        <taxon>Bacteria</taxon>
        <taxon>Deltaproteobacteria</taxon>
        <taxon>SAR324 cluster</taxon>
    </lineage>
</organism>
<name>A0A7X9FQD2_9DELT</name>
<reference evidence="1 2" key="1">
    <citation type="journal article" date="2020" name="Biotechnol. Biofuels">
        <title>New insights from the biogas microbiome by comprehensive genome-resolved metagenomics of nearly 1600 species originating from multiple anaerobic digesters.</title>
        <authorList>
            <person name="Campanaro S."/>
            <person name="Treu L."/>
            <person name="Rodriguez-R L.M."/>
            <person name="Kovalovszki A."/>
            <person name="Ziels R.M."/>
            <person name="Maus I."/>
            <person name="Zhu X."/>
            <person name="Kougias P.G."/>
            <person name="Basile A."/>
            <person name="Luo G."/>
            <person name="Schluter A."/>
            <person name="Konstantinidis K.T."/>
            <person name="Angelidaki I."/>
        </authorList>
    </citation>
    <scope>NUCLEOTIDE SEQUENCE [LARGE SCALE GENOMIC DNA]</scope>
    <source>
        <strain evidence="1">AS27yjCOA_65</strain>
    </source>
</reference>
<protein>
    <submittedName>
        <fullName evidence="1">Uncharacterized protein</fullName>
    </submittedName>
</protein>
<proteinExistence type="predicted"/>
<dbReference type="AlphaFoldDB" id="A0A7X9FQD2"/>
<sequence>MEKKVVELASLKKSEARVVRNLMEDRANLQLQEKDIKANLSKNSEALKDYLINTLHVDSVVDPSLGVVTIAEGRITTKFSVETLKLELKTWGMSEWKVEEIIKVCTETKIGEPYITFKAKNGE</sequence>